<dbReference type="InterPro" id="IPR036291">
    <property type="entry name" value="NAD(P)-bd_dom_sf"/>
</dbReference>
<dbReference type="OrthoDB" id="9803333at2"/>
<dbReference type="AlphaFoldDB" id="A0A1M5J7G6"/>
<dbReference type="GO" id="GO:0016491">
    <property type="term" value="F:oxidoreductase activity"/>
    <property type="evidence" value="ECO:0007669"/>
    <property type="project" value="UniProtKB-KW"/>
</dbReference>
<organism evidence="3 4">
    <name type="scientific">Flagellimonas flava</name>
    <dbReference type="NCBI Taxonomy" id="570519"/>
    <lineage>
        <taxon>Bacteria</taxon>
        <taxon>Pseudomonadati</taxon>
        <taxon>Bacteroidota</taxon>
        <taxon>Flavobacteriia</taxon>
        <taxon>Flavobacteriales</taxon>
        <taxon>Flavobacteriaceae</taxon>
        <taxon>Flagellimonas</taxon>
    </lineage>
</organism>
<dbReference type="PRINTS" id="PR00081">
    <property type="entry name" value="GDHRDH"/>
</dbReference>
<evidence type="ECO:0000313" key="4">
    <source>
        <dbReference type="Proteomes" id="UP000184532"/>
    </source>
</evidence>
<gene>
    <name evidence="3" type="ORF">SAMN04488116_1173</name>
</gene>
<proteinExistence type="inferred from homology"/>
<comment type="similarity">
    <text evidence="1">Belongs to the short-chain dehydrogenases/reductases (SDR) family.</text>
</comment>
<name>A0A1M5J7G6_9FLAO</name>
<reference evidence="4" key="1">
    <citation type="submission" date="2016-11" db="EMBL/GenBank/DDBJ databases">
        <authorList>
            <person name="Varghese N."/>
            <person name="Submissions S."/>
        </authorList>
    </citation>
    <scope>NUCLEOTIDE SEQUENCE [LARGE SCALE GENOMIC DNA]</scope>
    <source>
        <strain evidence="4">DSM 22638</strain>
    </source>
</reference>
<dbReference type="Proteomes" id="UP000184532">
    <property type="component" value="Unassembled WGS sequence"/>
</dbReference>
<keyword evidence="4" id="KW-1185">Reference proteome</keyword>
<evidence type="ECO:0000256" key="2">
    <source>
        <dbReference type="ARBA" id="ARBA00023002"/>
    </source>
</evidence>
<keyword evidence="2" id="KW-0560">Oxidoreductase</keyword>
<protein>
    <submittedName>
        <fullName evidence="3">NAD(P)-dependent dehydrogenase, short-chain alcohol dehydrogenase family</fullName>
    </submittedName>
</protein>
<dbReference type="Gene3D" id="3.40.50.720">
    <property type="entry name" value="NAD(P)-binding Rossmann-like Domain"/>
    <property type="match status" value="1"/>
</dbReference>
<dbReference type="Pfam" id="PF13561">
    <property type="entry name" value="adh_short_C2"/>
    <property type="match status" value="1"/>
</dbReference>
<dbReference type="PANTHER" id="PTHR24321:SF8">
    <property type="entry name" value="ESTRADIOL 17-BETA-DEHYDROGENASE 8-RELATED"/>
    <property type="match status" value="1"/>
</dbReference>
<dbReference type="SUPFAM" id="SSF51735">
    <property type="entry name" value="NAD(P)-binding Rossmann-fold domains"/>
    <property type="match status" value="1"/>
</dbReference>
<evidence type="ECO:0000256" key="1">
    <source>
        <dbReference type="ARBA" id="ARBA00006484"/>
    </source>
</evidence>
<dbReference type="PANTHER" id="PTHR24321">
    <property type="entry name" value="DEHYDROGENASES, SHORT CHAIN"/>
    <property type="match status" value="1"/>
</dbReference>
<accession>A0A1M5J7G6</accession>
<dbReference type="InterPro" id="IPR002347">
    <property type="entry name" value="SDR_fam"/>
</dbReference>
<dbReference type="EMBL" id="FQWL01000001">
    <property type="protein sequence ID" value="SHG36441.1"/>
    <property type="molecule type" value="Genomic_DNA"/>
</dbReference>
<dbReference type="STRING" id="570519.SAMN04488116_1173"/>
<dbReference type="RefSeq" id="WP_073176992.1">
    <property type="nucleotide sequence ID" value="NZ_FQWL01000001.1"/>
</dbReference>
<sequence>MYTVMILGGAKGVGLEVLKACHRKGYQVAFCGRNSELGDKIINDLKGEKNLYFHNLDLSNIAGLENYYLETIKRFKKINALILYAGITPVASLLDTSEEVFDNVFNINLKAPYFLMQHVLSHMKENQSGSIVFIGSPHMDYGHEDRAAYALTKASLYTLSTHIAHHYSKFKIRSNYVVMGWTNTEGELNLRASEGTDEGELMDIASKVIPMGRMLSPTDPVAAIMYLISEDSAMTTGSTIRITGGHYI</sequence>
<evidence type="ECO:0000313" key="3">
    <source>
        <dbReference type="EMBL" id="SHG36441.1"/>
    </source>
</evidence>
<dbReference type="CDD" id="cd05233">
    <property type="entry name" value="SDR_c"/>
    <property type="match status" value="1"/>
</dbReference>